<dbReference type="EMBL" id="BAAACA010000001">
    <property type="protein sequence ID" value="GAA0576801.1"/>
    <property type="molecule type" value="Genomic_DNA"/>
</dbReference>
<name>A0ABN1EX40_9ACTN</name>
<feature type="compositionally biased region" description="Basic and acidic residues" evidence="1">
    <location>
        <begin position="72"/>
        <end position="82"/>
    </location>
</feature>
<dbReference type="Proteomes" id="UP001500668">
    <property type="component" value="Unassembled WGS sequence"/>
</dbReference>
<comment type="caution">
    <text evidence="2">The sequence shown here is derived from an EMBL/GenBank/DDBJ whole genome shotgun (WGS) entry which is preliminary data.</text>
</comment>
<proteinExistence type="predicted"/>
<evidence type="ECO:0000313" key="2">
    <source>
        <dbReference type="EMBL" id="GAA0576801.1"/>
    </source>
</evidence>
<sequence length="82" mass="9383">MKLALWRMLLAPLTSLRALFIQRRSATPLSYDVAWRRARLDRCPDDMVYRLHGHQATAPDQASSAQSPLAAPRKDEPTDRRP</sequence>
<organism evidence="2 3">
    <name type="scientific">Streptomyces crystallinus</name>
    <dbReference type="NCBI Taxonomy" id="68191"/>
    <lineage>
        <taxon>Bacteria</taxon>
        <taxon>Bacillati</taxon>
        <taxon>Actinomycetota</taxon>
        <taxon>Actinomycetes</taxon>
        <taxon>Kitasatosporales</taxon>
        <taxon>Streptomycetaceae</taxon>
        <taxon>Streptomyces</taxon>
    </lineage>
</organism>
<reference evidence="2 3" key="1">
    <citation type="journal article" date="2019" name="Int. J. Syst. Evol. Microbiol.">
        <title>The Global Catalogue of Microorganisms (GCM) 10K type strain sequencing project: providing services to taxonomists for standard genome sequencing and annotation.</title>
        <authorList>
            <consortium name="The Broad Institute Genomics Platform"/>
            <consortium name="The Broad Institute Genome Sequencing Center for Infectious Disease"/>
            <person name="Wu L."/>
            <person name="Ma J."/>
        </authorList>
    </citation>
    <scope>NUCLEOTIDE SEQUENCE [LARGE SCALE GENOMIC DNA]</scope>
    <source>
        <strain evidence="2 3">JCM 5067</strain>
    </source>
</reference>
<keyword evidence="3" id="KW-1185">Reference proteome</keyword>
<protein>
    <submittedName>
        <fullName evidence="2">Uncharacterized protein</fullName>
    </submittedName>
</protein>
<evidence type="ECO:0000256" key="1">
    <source>
        <dbReference type="SAM" id="MobiDB-lite"/>
    </source>
</evidence>
<gene>
    <name evidence="2" type="ORF">GCM10010394_01630</name>
</gene>
<feature type="compositionally biased region" description="Low complexity" evidence="1">
    <location>
        <begin position="55"/>
        <end position="71"/>
    </location>
</feature>
<feature type="region of interest" description="Disordered" evidence="1">
    <location>
        <begin position="52"/>
        <end position="82"/>
    </location>
</feature>
<evidence type="ECO:0000313" key="3">
    <source>
        <dbReference type="Proteomes" id="UP001500668"/>
    </source>
</evidence>
<accession>A0ABN1EX40</accession>